<evidence type="ECO:0000256" key="7">
    <source>
        <dbReference type="ARBA" id="ARBA00023136"/>
    </source>
</evidence>
<evidence type="ECO:0000256" key="14">
    <source>
        <dbReference type="SAM" id="Phobius"/>
    </source>
</evidence>
<dbReference type="AlphaFoldDB" id="A0A6J1V914"/>
<dbReference type="GO" id="GO:0006915">
    <property type="term" value="P:apoptotic process"/>
    <property type="evidence" value="ECO:0007669"/>
    <property type="project" value="UniProtKB-KW"/>
</dbReference>
<keyword evidence="4" id="KW-0053">Apoptosis</keyword>
<dbReference type="KEGG" id="nss:113420563"/>
<evidence type="ECO:0000313" key="17">
    <source>
        <dbReference type="Proteomes" id="UP000504612"/>
    </source>
</evidence>
<sequence>MAFAWSPLWSLFVLLGFLLPPGDSIEYCEAYNDLYGRWHPQQTCSNYCCGTCNNRYCCSYAFNKNYQFLCPLESTLPSFKPEPFKIDPDFEDLYWSDYSGTFIAIGISIFVVFVVGIILCFTCSCCCLYKACRRRPQPVVTTSTSVIQVPYPQHPGVPVAYAGGAYQGYNPLPVQPQPGMPPASYPTQYPPPYPTQPIRPPPYQETVAVGASAPPAQPPYNPAYMDPPKASY</sequence>
<organism evidence="17 18">
    <name type="scientific">Notechis scutatus</name>
    <name type="common">mainland tiger snake</name>
    <dbReference type="NCBI Taxonomy" id="8663"/>
    <lineage>
        <taxon>Eukaryota</taxon>
        <taxon>Metazoa</taxon>
        <taxon>Chordata</taxon>
        <taxon>Craniata</taxon>
        <taxon>Vertebrata</taxon>
        <taxon>Euteleostomi</taxon>
        <taxon>Lepidosauria</taxon>
        <taxon>Squamata</taxon>
        <taxon>Bifurcata</taxon>
        <taxon>Unidentata</taxon>
        <taxon>Episquamata</taxon>
        <taxon>Toxicofera</taxon>
        <taxon>Serpentes</taxon>
        <taxon>Colubroidea</taxon>
        <taxon>Elapidae</taxon>
        <taxon>Hydrophiinae</taxon>
        <taxon>Notechis</taxon>
    </lineage>
</organism>
<keyword evidence="17" id="KW-1185">Reference proteome</keyword>
<evidence type="ECO:0000256" key="1">
    <source>
        <dbReference type="ARBA" id="ARBA00004115"/>
    </source>
</evidence>
<feature type="transmembrane region" description="Helical" evidence="14">
    <location>
        <begin position="102"/>
        <end position="129"/>
    </location>
</feature>
<evidence type="ECO:0000256" key="12">
    <source>
        <dbReference type="ARBA" id="ARBA00041983"/>
    </source>
</evidence>
<evidence type="ECO:0000256" key="9">
    <source>
        <dbReference type="ARBA" id="ARBA00037507"/>
    </source>
</evidence>
<feature type="chain" id="PRO_5027068341" description="Protein shisa-5" evidence="15">
    <location>
        <begin position="25"/>
        <end position="232"/>
    </location>
</feature>
<evidence type="ECO:0000256" key="11">
    <source>
        <dbReference type="ARBA" id="ARBA00040441"/>
    </source>
</evidence>
<evidence type="ECO:0000256" key="15">
    <source>
        <dbReference type="SAM" id="SignalP"/>
    </source>
</evidence>
<keyword evidence="3 14" id="KW-0812">Transmembrane</keyword>
<evidence type="ECO:0000256" key="5">
    <source>
        <dbReference type="ARBA" id="ARBA00022824"/>
    </source>
</evidence>
<dbReference type="GeneID" id="113420563"/>
<name>A0A6J1V914_9SAUR</name>
<comment type="subcellular location">
    <subcellularLocation>
        <location evidence="1">Endoplasmic reticulum membrane</location>
        <topology evidence="1">Single-pass type I membrane protein</topology>
    </subcellularLocation>
    <subcellularLocation>
        <location evidence="2">Nucleus membrane</location>
    </subcellularLocation>
</comment>
<feature type="compositionally biased region" description="Pro residues" evidence="13">
    <location>
        <begin position="180"/>
        <end position="203"/>
    </location>
</feature>
<keyword evidence="7 14" id="KW-0472">Membrane</keyword>
<keyword evidence="6 14" id="KW-1133">Transmembrane helix</keyword>
<dbReference type="RefSeq" id="XP_026536314.1">
    <property type="nucleotide sequence ID" value="XM_026680529.1"/>
</dbReference>
<feature type="region of interest" description="Disordered" evidence="13">
    <location>
        <begin position="180"/>
        <end position="232"/>
    </location>
</feature>
<dbReference type="CTD" id="51246"/>
<evidence type="ECO:0000256" key="4">
    <source>
        <dbReference type="ARBA" id="ARBA00022703"/>
    </source>
</evidence>
<accession>A0A6J1V914</accession>
<dbReference type="Proteomes" id="UP000504612">
    <property type="component" value="Unplaced"/>
</dbReference>
<dbReference type="InterPro" id="IPR026910">
    <property type="entry name" value="Shisa"/>
</dbReference>
<dbReference type="PANTHER" id="PTHR31395:SF14">
    <property type="entry name" value="PROTEIN SHISA-5"/>
    <property type="match status" value="1"/>
</dbReference>
<dbReference type="GO" id="GO:0005789">
    <property type="term" value="C:endoplasmic reticulum membrane"/>
    <property type="evidence" value="ECO:0007669"/>
    <property type="project" value="UniProtKB-SubCell"/>
</dbReference>
<comment type="function">
    <text evidence="9">Can induce apoptosis in a caspase-dependent manner and plays a role in p53/TP53-dependent apoptosis.</text>
</comment>
<comment type="similarity">
    <text evidence="10">Belongs to the shisa family.</text>
</comment>
<evidence type="ECO:0000259" key="16">
    <source>
        <dbReference type="Pfam" id="PF13908"/>
    </source>
</evidence>
<dbReference type="InterPro" id="IPR053891">
    <property type="entry name" value="Shisa_N"/>
</dbReference>
<dbReference type="Pfam" id="PF13908">
    <property type="entry name" value="Shisa_N"/>
    <property type="match status" value="1"/>
</dbReference>
<dbReference type="GO" id="GO:0031965">
    <property type="term" value="C:nuclear membrane"/>
    <property type="evidence" value="ECO:0007669"/>
    <property type="project" value="UniProtKB-SubCell"/>
</dbReference>
<evidence type="ECO:0000256" key="3">
    <source>
        <dbReference type="ARBA" id="ARBA00022692"/>
    </source>
</evidence>
<evidence type="ECO:0000256" key="10">
    <source>
        <dbReference type="ARBA" id="ARBA00038108"/>
    </source>
</evidence>
<dbReference type="PANTHER" id="PTHR31395">
    <property type="entry name" value="SHISA"/>
    <property type="match status" value="1"/>
</dbReference>
<evidence type="ECO:0000256" key="2">
    <source>
        <dbReference type="ARBA" id="ARBA00004126"/>
    </source>
</evidence>
<feature type="domain" description="Shisa N-terminal" evidence="16">
    <location>
        <begin position="26"/>
        <end position="70"/>
    </location>
</feature>
<keyword evidence="8" id="KW-0539">Nucleus</keyword>
<feature type="signal peptide" evidence="15">
    <location>
        <begin position="1"/>
        <end position="24"/>
    </location>
</feature>
<gene>
    <name evidence="18" type="primary">SHISA5</name>
</gene>
<keyword evidence="5" id="KW-0256">Endoplasmic reticulum</keyword>
<evidence type="ECO:0000313" key="18">
    <source>
        <dbReference type="RefSeq" id="XP_026536314.1"/>
    </source>
</evidence>
<protein>
    <recommendedName>
        <fullName evidence="11">Protein shisa-5</fullName>
    </recommendedName>
    <alternativeName>
        <fullName evidence="12">Scotin</fullName>
    </alternativeName>
</protein>
<evidence type="ECO:0000256" key="8">
    <source>
        <dbReference type="ARBA" id="ARBA00023242"/>
    </source>
</evidence>
<reference evidence="18" key="1">
    <citation type="submission" date="2025-08" db="UniProtKB">
        <authorList>
            <consortium name="RefSeq"/>
        </authorList>
    </citation>
    <scope>IDENTIFICATION</scope>
</reference>
<evidence type="ECO:0000256" key="6">
    <source>
        <dbReference type="ARBA" id="ARBA00022989"/>
    </source>
</evidence>
<keyword evidence="15" id="KW-0732">Signal</keyword>
<evidence type="ECO:0000256" key="13">
    <source>
        <dbReference type="SAM" id="MobiDB-lite"/>
    </source>
</evidence>
<proteinExistence type="inferred from homology"/>